<sequence length="118" mass="13149">MSKWVYYAIGYVFITSGLLKLLVSDFEVMFVGLGLPFPSITLLLVAIVEITGGTLILGRRYMKIASIALMTIMLGAIYVTKVPILLTEGFLSFAFEARLDIVMLLLLIPILRYREVNA</sequence>
<evidence type="ECO:0000256" key="1">
    <source>
        <dbReference type="ARBA" id="ARBA00004141"/>
    </source>
</evidence>
<keyword evidence="4 5" id="KW-0472">Membrane</keyword>
<name>A0ABS4S7S7_9BACI</name>
<dbReference type="Pfam" id="PF07681">
    <property type="entry name" value="DoxX"/>
    <property type="match status" value="1"/>
</dbReference>
<evidence type="ECO:0000256" key="4">
    <source>
        <dbReference type="ARBA" id="ARBA00023136"/>
    </source>
</evidence>
<organism evidence="6 7">
    <name type="scientific">Virgibacillus alimentarius</name>
    <dbReference type="NCBI Taxonomy" id="698769"/>
    <lineage>
        <taxon>Bacteria</taxon>
        <taxon>Bacillati</taxon>
        <taxon>Bacillota</taxon>
        <taxon>Bacilli</taxon>
        <taxon>Bacillales</taxon>
        <taxon>Bacillaceae</taxon>
        <taxon>Virgibacillus</taxon>
    </lineage>
</organism>
<proteinExistence type="predicted"/>
<protein>
    <submittedName>
        <fullName evidence="6">Membrane protein YphA (DoxX/SURF4 family)</fullName>
    </submittedName>
</protein>
<evidence type="ECO:0000313" key="7">
    <source>
        <dbReference type="Proteomes" id="UP001519294"/>
    </source>
</evidence>
<evidence type="ECO:0000256" key="2">
    <source>
        <dbReference type="ARBA" id="ARBA00022692"/>
    </source>
</evidence>
<feature type="transmembrane region" description="Helical" evidence="5">
    <location>
        <begin position="90"/>
        <end position="111"/>
    </location>
</feature>
<keyword evidence="3 5" id="KW-1133">Transmembrane helix</keyword>
<keyword evidence="2 5" id="KW-0812">Transmembrane</keyword>
<feature type="transmembrane region" description="Helical" evidence="5">
    <location>
        <begin position="64"/>
        <end position="84"/>
    </location>
</feature>
<feature type="transmembrane region" description="Helical" evidence="5">
    <location>
        <begin position="35"/>
        <end position="57"/>
    </location>
</feature>
<comment type="subcellular location">
    <subcellularLocation>
        <location evidence="1">Membrane</location>
        <topology evidence="1">Multi-pass membrane protein</topology>
    </subcellularLocation>
</comment>
<accession>A0ABS4S7S7</accession>
<evidence type="ECO:0000256" key="3">
    <source>
        <dbReference type="ARBA" id="ARBA00022989"/>
    </source>
</evidence>
<evidence type="ECO:0000313" key="6">
    <source>
        <dbReference type="EMBL" id="MBP2257469.1"/>
    </source>
</evidence>
<dbReference type="RefSeq" id="WP_029265846.1">
    <property type="nucleotide sequence ID" value="NZ_JAGIKX010000009.1"/>
</dbReference>
<dbReference type="InterPro" id="IPR032808">
    <property type="entry name" value="DoxX"/>
</dbReference>
<dbReference type="Proteomes" id="UP001519294">
    <property type="component" value="Unassembled WGS sequence"/>
</dbReference>
<reference evidence="6 7" key="1">
    <citation type="submission" date="2021-03" db="EMBL/GenBank/DDBJ databases">
        <title>Genomic Encyclopedia of Type Strains, Phase IV (KMG-IV): sequencing the most valuable type-strain genomes for metagenomic binning, comparative biology and taxonomic classification.</title>
        <authorList>
            <person name="Goeker M."/>
        </authorList>
    </citation>
    <scope>NUCLEOTIDE SEQUENCE [LARGE SCALE GENOMIC DNA]</scope>
    <source>
        <strain evidence="6 7">DSM 25790</strain>
    </source>
</reference>
<feature type="transmembrane region" description="Helical" evidence="5">
    <location>
        <begin position="5"/>
        <end position="23"/>
    </location>
</feature>
<comment type="caution">
    <text evidence="6">The sequence shown here is derived from an EMBL/GenBank/DDBJ whole genome shotgun (WGS) entry which is preliminary data.</text>
</comment>
<gene>
    <name evidence="6" type="ORF">J2Z81_001417</name>
</gene>
<dbReference type="EMBL" id="JAGIKX010000009">
    <property type="protein sequence ID" value="MBP2257469.1"/>
    <property type="molecule type" value="Genomic_DNA"/>
</dbReference>
<evidence type="ECO:0000256" key="5">
    <source>
        <dbReference type="SAM" id="Phobius"/>
    </source>
</evidence>
<keyword evidence="7" id="KW-1185">Reference proteome</keyword>